<dbReference type="EMBL" id="DXBE01000031">
    <property type="protein sequence ID" value="HIZ69081.1"/>
    <property type="molecule type" value="Genomic_DNA"/>
</dbReference>
<reference evidence="1" key="1">
    <citation type="journal article" date="2021" name="PeerJ">
        <title>Extensive microbial diversity within the chicken gut microbiome revealed by metagenomics and culture.</title>
        <authorList>
            <person name="Gilroy R."/>
            <person name="Ravi A."/>
            <person name="Getino M."/>
            <person name="Pursley I."/>
            <person name="Horton D.L."/>
            <person name="Alikhan N.F."/>
            <person name="Baker D."/>
            <person name="Gharbi K."/>
            <person name="Hall N."/>
            <person name="Watson M."/>
            <person name="Adriaenssens E.M."/>
            <person name="Foster-Nyarko E."/>
            <person name="Jarju S."/>
            <person name="Secka A."/>
            <person name="Antonio M."/>
            <person name="Oren A."/>
            <person name="Chaudhuri R.R."/>
            <person name="La Ragione R."/>
            <person name="Hildebrand F."/>
            <person name="Pallen M.J."/>
        </authorList>
    </citation>
    <scope>NUCLEOTIDE SEQUENCE</scope>
    <source>
        <strain evidence="1">ChiHecec3B27-8219</strain>
    </source>
</reference>
<evidence type="ECO:0000313" key="1">
    <source>
        <dbReference type="EMBL" id="HIZ69081.1"/>
    </source>
</evidence>
<evidence type="ECO:0000313" key="2">
    <source>
        <dbReference type="Proteomes" id="UP000824055"/>
    </source>
</evidence>
<protein>
    <recommendedName>
        <fullName evidence="3">SIR2-like domain-containing protein</fullName>
    </recommendedName>
</protein>
<dbReference type="Proteomes" id="UP000824055">
    <property type="component" value="Unassembled WGS sequence"/>
</dbReference>
<accession>A0A9D2JVQ4</accession>
<sequence length="470" mass="53154">MAETNIDINGGHSQVNPAATQAVQYNYYGTPVPLHEEAAARTVVVLGAGVDTAAGFSNPCSLVPKITEWLETDEGKAVDAALRKLLKGLRFSYAKFVDNAIERLAHDLDRERETICSRVTRELEQNDHLDEGQRKMGQLIVRLFHKITEVKDGAAIDEETEELIREVTGIDPTEETIIDFSHVNYTKTFEDIVKYILQTSLHDTENPILRHVYTNLLDIGQLLAQHFYGFFTNKPSEIKTYLYIAWTLWAYLVHEEQTVAACNESLASLPVYGQLRGKEQVQVITFNYTTLAANASPSTIYFNGNLADYVDIENKNDLQVDDIHAIDLVRFFQDRLSDELSLEGDRLAIPIPSFMPPLKLKPVISGKYVTTWYRTAEALTHAQRILILGHSLHGGDAFFNDMLRANRKAEIIIIDRDLETACKDVCATFQQSMNRYTSFTVQGHPARKYDNRITVIGADLHEIDLSEWLD</sequence>
<reference evidence="1" key="2">
    <citation type="submission" date="2021-04" db="EMBL/GenBank/DDBJ databases">
        <authorList>
            <person name="Gilroy R."/>
        </authorList>
    </citation>
    <scope>NUCLEOTIDE SEQUENCE</scope>
    <source>
        <strain evidence="1">ChiHecec3B27-8219</strain>
    </source>
</reference>
<comment type="caution">
    <text evidence="1">The sequence shown here is derived from an EMBL/GenBank/DDBJ whole genome shotgun (WGS) entry which is preliminary data.</text>
</comment>
<proteinExistence type="predicted"/>
<organism evidence="1 2">
    <name type="scientific">Candidatus Prevotella avicola</name>
    <dbReference type="NCBI Taxonomy" id="2838738"/>
    <lineage>
        <taxon>Bacteria</taxon>
        <taxon>Pseudomonadati</taxon>
        <taxon>Bacteroidota</taxon>
        <taxon>Bacteroidia</taxon>
        <taxon>Bacteroidales</taxon>
        <taxon>Prevotellaceae</taxon>
        <taxon>Prevotella</taxon>
    </lineage>
</organism>
<gene>
    <name evidence="1" type="ORF">H9966_04225</name>
</gene>
<dbReference type="AlphaFoldDB" id="A0A9D2JVQ4"/>
<evidence type="ECO:0008006" key="3">
    <source>
        <dbReference type="Google" id="ProtNLM"/>
    </source>
</evidence>
<name>A0A9D2JVQ4_9BACT</name>